<keyword evidence="3" id="KW-0067">ATP-binding</keyword>
<evidence type="ECO:0000256" key="1">
    <source>
        <dbReference type="ARBA" id="ARBA00022527"/>
    </source>
</evidence>
<dbReference type="SUPFAM" id="SSF55874">
    <property type="entry name" value="ATPase domain of HSP90 chaperone/DNA topoisomerase II/histidine kinase"/>
    <property type="match status" value="1"/>
</dbReference>
<comment type="caution">
    <text evidence="3">The sequence shown here is derived from an EMBL/GenBank/DDBJ whole genome shotgun (WGS) entry which is preliminary data.</text>
</comment>
<dbReference type="Proteomes" id="UP000028058">
    <property type="component" value="Unassembled WGS sequence"/>
</dbReference>
<organism evidence="3 4">
    <name type="scientific">Streptomyces xinghaiensis</name>
    <dbReference type="NCBI Taxonomy" id="1038928"/>
    <lineage>
        <taxon>Bacteria</taxon>
        <taxon>Bacillati</taxon>
        <taxon>Actinomycetota</taxon>
        <taxon>Actinomycetes</taxon>
        <taxon>Kitasatosporales</taxon>
        <taxon>Streptomycetaceae</taxon>
        <taxon>Streptomyces</taxon>
    </lineage>
</organism>
<dbReference type="InterPro" id="IPR050267">
    <property type="entry name" value="Anti-sigma-factor_SerPK"/>
</dbReference>
<keyword evidence="1" id="KW-0418">Kinase</keyword>
<name>A0A3S5IL87_9ACTN</name>
<evidence type="ECO:0000313" key="4">
    <source>
        <dbReference type="Proteomes" id="UP000028058"/>
    </source>
</evidence>
<dbReference type="RefSeq" id="WP_043464980.1">
    <property type="nucleotide sequence ID" value="NZ_CP134822.1"/>
</dbReference>
<accession>A0A3S5IL87</accession>
<dbReference type="GO" id="GO:0004674">
    <property type="term" value="F:protein serine/threonine kinase activity"/>
    <property type="evidence" value="ECO:0007669"/>
    <property type="project" value="UniProtKB-KW"/>
</dbReference>
<reference evidence="3 4" key="1">
    <citation type="journal article" date="2014" name="Genome Announc.">
        <title>Draft Genome Sequence of Streptomyces fradiae ATCC 19609, a Strain Highly Sensitive to Antibiotics.</title>
        <authorList>
            <person name="Bekker O.B."/>
            <person name="Klimina K.M."/>
            <person name="Vatlin A.A."/>
            <person name="Zakharevich N.V."/>
            <person name="Kasianov A.S."/>
            <person name="Danilenko V.N."/>
        </authorList>
    </citation>
    <scope>NUCLEOTIDE SEQUENCE [LARGE SCALE GENOMIC DNA]</scope>
    <source>
        <strain evidence="3 4">ATCC 19609</strain>
    </source>
</reference>
<dbReference type="AlphaFoldDB" id="A0A3S5IL87"/>
<sequence length="134" mass="14594">MPTYRRTFPGQPEEIHNARRFTVQCLGDPTTAATAELIVSELATNALRHTTSGTPAGTFHVTLSQTTHTLTVSVTDAGTTDTKPEFHHPDTEATCGRGLGIVATLAERVEVQGDHRGRTITAELPLPRTEKHRR</sequence>
<dbReference type="OrthoDB" id="3871793at2"/>
<gene>
    <name evidence="3" type="ORF">SFRA_013330</name>
</gene>
<dbReference type="EMBL" id="JNAD02000005">
    <property type="protein sequence ID" value="RKM95978.1"/>
    <property type="molecule type" value="Genomic_DNA"/>
</dbReference>
<dbReference type="PANTHER" id="PTHR35526:SF3">
    <property type="entry name" value="ANTI-SIGMA-F FACTOR RSBW"/>
    <property type="match status" value="1"/>
</dbReference>
<dbReference type="Pfam" id="PF13581">
    <property type="entry name" value="HATPase_c_2"/>
    <property type="match status" value="1"/>
</dbReference>
<dbReference type="InterPro" id="IPR003594">
    <property type="entry name" value="HATPase_dom"/>
</dbReference>
<evidence type="ECO:0000313" key="3">
    <source>
        <dbReference type="EMBL" id="RKM95978.1"/>
    </source>
</evidence>
<feature type="domain" description="Histidine kinase/HSP90-like ATPase" evidence="2">
    <location>
        <begin position="8"/>
        <end position="122"/>
    </location>
</feature>
<keyword evidence="4" id="KW-1185">Reference proteome</keyword>
<keyword evidence="3" id="KW-0547">Nucleotide-binding</keyword>
<dbReference type="PANTHER" id="PTHR35526">
    <property type="entry name" value="ANTI-SIGMA-F FACTOR RSBW-RELATED"/>
    <property type="match status" value="1"/>
</dbReference>
<protein>
    <submittedName>
        <fullName evidence="3">ATP-binding protein</fullName>
    </submittedName>
</protein>
<dbReference type="InterPro" id="IPR036890">
    <property type="entry name" value="HATPase_C_sf"/>
</dbReference>
<keyword evidence="1" id="KW-0808">Transferase</keyword>
<evidence type="ECO:0000259" key="2">
    <source>
        <dbReference type="Pfam" id="PF13581"/>
    </source>
</evidence>
<dbReference type="Gene3D" id="3.30.565.10">
    <property type="entry name" value="Histidine kinase-like ATPase, C-terminal domain"/>
    <property type="match status" value="1"/>
</dbReference>
<dbReference type="GO" id="GO:0005524">
    <property type="term" value="F:ATP binding"/>
    <property type="evidence" value="ECO:0007669"/>
    <property type="project" value="UniProtKB-KW"/>
</dbReference>
<dbReference type="CDD" id="cd16936">
    <property type="entry name" value="HATPase_RsbW-like"/>
    <property type="match status" value="1"/>
</dbReference>
<keyword evidence="1" id="KW-0723">Serine/threonine-protein kinase</keyword>
<proteinExistence type="predicted"/>